<dbReference type="AlphaFoldDB" id="A0A8R2R8K7"/>
<keyword evidence="4" id="KW-1185">Reference proteome</keyword>
<keyword evidence="2" id="KW-1133">Transmembrane helix</keyword>
<organism evidence="3 4">
    <name type="scientific">Bombyx mori</name>
    <name type="common">Silk moth</name>
    <dbReference type="NCBI Taxonomy" id="7091"/>
    <lineage>
        <taxon>Eukaryota</taxon>
        <taxon>Metazoa</taxon>
        <taxon>Ecdysozoa</taxon>
        <taxon>Arthropoda</taxon>
        <taxon>Hexapoda</taxon>
        <taxon>Insecta</taxon>
        <taxon>Pterygota</taxon>
        <taxon>Neoptera</taxon>
        <taxon>Endopterygota</taxon>
        <taxon>Lepidoptera</taxon>
        <taxon>Glossata</taxon>
        <taxon>Ditrysia</taxon>
        <taxon>Bombycoidea</taxon>
        <taxon>Bombycidae</taxon>
        <taxon>Bombycinae</taxon>
        <taxon>Bombyx</taxon>
    </lineage>
</organism>
<evidence type="ECO:0000256" key="1">
    <source>
        <dbReference type="SAM" id="MobiDB-lite"/>
    </source>
</evidence>
<dbReference type="GeneID" id="101738683"/>
<name>A0A8R2R8K7_BOMMO</name>
<proteinExistence type="predicted"/>
<feature type="compositionally biased region" description="Polar residues" evidence="1">
    <location>
        <begin position="142"/>
        <end position="161"/>
    </location>
</feature>
<reference evidence="3" key="2">
    <citation type="submission" date="2022-06" db="UniProtKB">
        <authorList>
            <consortium name="EnsemblMetazoa"/>
        </authorList>
    </citation>
    <scope>IDENTIFICATION</scope>
    <source>
        <strain evidence="3">p50T (Dazao)</strain>
    </source>
</reference>
<evidence type="ECO:0000256" key="2">
    <source>
        <dbReference type="SAM" id="Phobius"/>
    </source>
</evidence>
<reference evidence="4" key="1">
    <citation type="journal article" date="2008" name="Insect Biochem. Mol. Biol.">
        <title>The genome of a lepidopteran model insect, the silkworm Bombyx mori.</title>
        <authorList>
            <consortium name="International Silkworm Genome Consortium"/>
        </authorList>
    </citation>
    <scope>NUCLEOTIDE SEQUENCE [LARGE SCALE GENOMIC DNA]</scope>
    <source>
        <strain evidence="4">p50T</strain>
    </source>
</reference>
<dbReference type="RefSeq" id="XP_037875346.1">
    <property type="nucleotide sequence ID" value="XM_038019418.2"/>
</dbReference>
<feature type="transmembrane region" description="Helical" evidence="2">
    <location>
        <begin position="12"/>
        <end position="37"/>
    </location>
</feature>
<sequence>MHRPGAQELETIIIVSVFSCAWLVVFVMAVVLCARVASIRRRVDDMQATGRMRVQKLKMNSDKNHAFHNPGLVPDEELSRRGYSMYVGSDGDVESARPSERQTGGQFVEELTREIDQRQQRQSTAPPFLLQSIEENKKKSRNLYNPTANGRQSDTNPNFIY</sequence>
<keyword evidence="2" id="KW-0472">Membrane</keyword>
<keyword evidence="2" id="KW-0812">Transmembrane</keyword>
<protein>
    <submittedName>
        <fullName evidence="3">Uncharacterized protein</fullName>
    </submittedName>
</protein>
<evidence type="ECO:0000313" key="4">
    <source>
        <dbReference type="Proteomes" id="UP000005204"/>
    </source>
</evidence>
<accession>A0A8R2R8K7</accession>
<dbReference type="EnsemblMetazoa" id="XM_038019418.1">
    <property type="protein sequence ID" value="XP_037875346.1"/>
    <property type="gene ID" value="LOC101738683"/>
</dbReference>
<dbReference type="Proteomes" id="UP000005204">
    <property type="component" value="Unassembled WGS sequence"/>
</dbReference>
<evidence type="ECO:0000313" key="3">
    <source>
        <dbReference type="EnsemblMetazoa" id="XP_037875346.1"/>
    </source>
</evidence>
<dbReference type="KEGG" id="bmor:101738683"/>
<feature type="region of interest" description="Disordered" evidence="1">
    <location>
        <begin position="141"/>
        <end position="161"/>
    </location>
</feature>